<keyword evidence="2" id="KW-0694">RNA-binding</keyword>
<dbReference type="PROSITE" id="PS50084">
    <property type="entry name" value="KH_TYPE_1"/>
    <property type="match status" value="1"/>
</dbReference>
<evidence type="ECO:0000256" key="1">
    <source>
        <dbReference type="ARBA" id="ARBA00022737"/>
    </source>
</evidence>
<feature type="region of interest" description="Disordered" evidence="3">
    <location>
        <begin position="1"/>
        <end position="30"/>
    </location>
</feature>
<dbReference type="SMART" id="SM00322">
    <property type="entry name" value="KH"/>
    <property type="match status" value="1"/>
</dbReference>
<evidence type="ECO:0000256" key="3">
    <source>
        <dbReference type="SAM" id="MobiDB-lite"/>
    </source>
</evidence>
<dbReference type="Gene3D" id="3.30.1370.10">
    <property type="entry name" value="K Homology domain, type 1"/>
    <property type="match status" value="1"/>
</dbReference>
<dbReference type="InterPro" id="IPR004087">
    <property type="entry name" value="KH_dom"/>
</dbReference>
<dbReference type="EMBL" id="JAHRIQ010060824">
    <property type="protein sequence ID" value="MEQ2241353.1"/>
    <property type="molecule type" value="Genomic_DNA"/>
</dbReference>
<evidence type="ECO:0000313" key="5">
    <source>
        <dbReference type="EMBL" id="MEQ2241353.1"/>
    </source>
</evidence>
<dbReference type="SUPFAM" id="SSF54791">
    <property type="entry name" value="Eukaryotic type KH-domain (KH-domain type I)"/>
    <property type="match status" value="1"/>
</dbReference>
<dbReference type="CDD" id="cd22438">
    <property type="entry name" value="KH-I_PCBP_rpt1"/>
    <property type="match status" value="1"/>
</dbReference>
<feature type="domain" description="K Homology" evidence="4">
    <location>
        <begin position="1"/>
        <end position="61"/>
    </location>
</feature>
<keyword evidence="6" id="KW-1185">Reference proteome</keyword>
<gene>
    <name evidence="5" type="primary">PCBP3_5</name>
    <name evidence="5" type="ORF">ILYODFUR_024455</name>
</gene>
<comment type="caution">
    <text evidence="5">The sequence shown here is derived from an EMBL/GenBank/DDBJ whole genome shotgun (WGS) entry which is preliminary data.</text>
</comment>
<organism evidence="5 6">
    <name type="scientific">Ilyodon furcidens</name>
    <name type="common">goldbreast splitfin</name>
    <dbReference type="NCBI Taxonomy" id="33524"/>
    <lineage>
        <taxon>Eukaryota</taxon>
        <taxon>Metazoa</taxon>
        <taxon>Chordata</taxon>
        <taxon>Craniata</taxon>
        <taxon>Vertebrata</taxon>
        <taxon>Euteleostomi</taxon>
        <taxon>Actinopterygii</taxon>
        <taxon>Neopterygii</taxon>
        <taxon>Teleostei</taxon>
        <taxon>Neoteleostei</taxon>
        <taxon>Acanthomorphata</taxon>
        <taxon>Ovalentaria</taxon>
        <taxon>Atherinomorphae</taxon>
        <taxon>Cyprinodontiformes</taxon>
        <taxon>Goodeidae</taxon>
        <taxon>Ilyodon</taxon>
    </lineage>
</organism>
<reference evidence="5 6" key="1">
    <citation type="submission" date="2021-06" db="EMBL/GenBank/DDBJ databases">
        <authorList>
            <person name="Palmer J.M."/>
        </authorList>
    </citation>
    <scope>NUCLEOTIDE SEQUENCE [LARGE SCALE GENOMIC DNA]</scope>
    <source>
        <strain evidence="6">if_2019</strain>
        <tissue evidence="5">Muscle</tissue>
    </source>
</reference>
<dbReference type="Pfam" id="PF00013">
    <property type="entry name" value="KH_1"/>
    <property type="match status" value="1"/>
</dbReference>
<dbReference type="Proteomes" id="UP001482620">
    <property type="component" value="Unassembled WGS sequence"/>
</dbReference>
<proteinExistence type="predicted"/>
<protein>
    <submittedName>
        <fullName evidence="5">Poly(RC)-binding protein 3</fullName>
    </submittedName>
</protein>
<sequence>MHGKEVGSIIGKKGETVKKMREESGARINISEGSSPERIVTITGPTEGIFRAFSMIAQKFEEVQENIFGTNALLLCSSKMYVV</sequence>
<evidence type="ECO:0000313" key="6">
    <source>
        <dbReference type="Proteomes" id="UP001482620"/>
    </source>
</evidence>
<evidence type="ECO:0000256" key="2">
    <source>
        <dbReference type="PROSITE-ProRule" id="PRU00117"/>
    </source>
</evidence>
<accession>A0ABV0U833</accession>
<evidence type="ECO:0000259" key="4">
    <source>
        <dbReference type="SMART" id="SM00322"/>
    </source>
</evidence>
<keyword evidence="1" id="KW-0677">Repeat</keyword>
<name>A0ABV0U833_9TELE</name>
<dbReference type="InterPro" id="IPR004088">
    <property type="entry name" value="KH_dom_type_1"/>
</dbReference>
<dbReference type="PANTHER" id="PTHR10288">
    <property type="entry name" value="KH DOMAIN CONTAINING RNA BINDING PROTEIN"/>
    <property type="match status" value="1"/>
</dbReference>
<feature type="compositionally biased region" description="Basic and acidic residues" evidence="3">
    <location>
        <begin position="12"/>
        <end position="25"/>
    </location>
</feature>
<dbReference type="InterPro" id="IPR036612">
    <property type="entry name" value="KH_dom_type_1_sf"/>
</dbReference>